<dbReference type="EMBL" id="JACXIY010000007">
    <property type="protein sequence ID" value="MBD2868064.1"/>
    <property type="molecule type" value="Genomic_DNA"/>
</dbReference>
<evidence type="ECO:0000256" key="1">
    <source>
        <dbReference type="ARBA" id="ARBA00022729"/>
    </source>
</evidence>
<dbReference type="RefSeq" id="WP_190859104.1">
    <property type="nucleotide sequence ID" value="NZ_JACXIY010000007.1"/>
</dbReference>
<feature type="domain" description="LysM" evidence="3">
    <location>
        <begin position="28"/>
        <end position="72"/>
    </location>
</feature>
<dbReference type="InterPro" id="IPR036779">
    <property type="entry name" value="LysM_dom_sf"/>
</dbReference>
<dbReference type="CDD" id="cd00118">
    <property type="entry name" value="LysM"/>
    <property type="match status" value="1"/>
</dbReference>
<evidence type="ECO:0000313" key="4">
    <source>
        <dbReference type="EMBL" id="MBD2868064.1"/>
    </source>
</evidence>
<dbReference type="Gene3D" id="3.10.350.10">
    <property type="entry name" value="LysM domain"/>
    <property type="match status" value="1"/>
</dbReference>
<dbReference type="Pfam" id="PF06725">
    <property type="entry name" value="3D"/>
    <property type="match status" value="1"/>
</dbReference>
<dbReference type="InterPro" id="IPR036908">
    <property type="entry name" value="RlpA-like_sf"/>
</dbReference>
<dbReference type="InterPro" id="IPR010611">
    <property type="entry name" value="3D_dom"/>
</dbReference>
<dbReference type="InterPro" id="IPR059180">
    <property type="entry name" value="3D_YorM"/>
</dbReference>
<reference evidence="4" key="1">
    <citation type="submission" date="2020-09" db="EMBL/GenBank/DDBJ databases">
        <title>A novel bacterium of genus Paenibacillus, isolated from South China Sea.</title>
        <authorList>
            <person name="Huang H."/>
            <person name="Mo K."/>
            <person name="Hu Y."/>
        </authorList>
    </citation>
    <scope>NUCLEOTIDE SEQUENCE</scope>
    <source>
        <strain evidence="4">IB182493</strain>
    </source>
</reference>
<dbReference type="GO" id="GO:0009254">
    <property type="term" value="P:peptidoglycan turnover"/>
    <property type="evidence" value="ECO:0007669"/>
    <property type="project" value="InterPro"/>
</dbReference>
<dbReference type="CDD" id="cd14667">
    <property type="entry name" value="3D_containing_proteins"/>
    <property type="match status" value="1"/>
</dbReference>
<proteinExistence type="predicted"/>
<accession>A0A927CH90</accession>
<evidence type="ECO:0000256" key="2">
    <source>
        <dbReference type="SAM" id="SignalP"/>
    </source>
</evidence>
<organism evidence="4 5">
    <name type="scientific">Paenibacillus arenilitoris</name>
    <dbReference type="NCBI Taxonomy" id="2772299"/>
    <lineage>
        <taxon>Bacteria</taxon>
        <taxon>Bacillati</taxon>
        <taxon>Bacillota</taxon>
        <taxon>Bacilli</taxon>
        <taxon>Bacillales</taxon>
        <taxon>Paenibacillaceae</taxon>
        <taxon>Paenibacillus</taxon>
    </lineage>
</organism>
<evidence type="ECO:0000259" key="3">
    <source>
        <dbReference type="PROSITE" id="PS51782"/>
    </source>
</evidence>
<dbReference type="GO" id="GO:0004553">
    <property type="term" value="F:hydrolase activity, hydrolyzing O-glycosyl compounds"/>
    <property type="evidence" value="ECO:0007669"/>
    <property type="project" value="InterPro"/>
</dbReference>
<protein>
    <submittedName>
        <fullName evidence="4">LysM peptidoglycan-binding domain-containing protein</fullName>
    </submittedName>
</protein>
<dbReference type="SUPFAM" id="SSF54106">
    <property type="entry name" value="LysM domain"/>
    <property type="match status" value="1"/>
</dbReference>
<feature type="signal peptide" evidence="2">
    <location>
        <begin position="1"/>
        <end position="25"/>
    </location>
</feature>
<keyword evidence="5" id="KW-1185">Reference proteome</keyword>
<comment type="caution">
    <text evidence="4">The sequence shown here is derived from an EMBL/GenBank/DDBJ whole genome shotgun (WGS) entry which is preliminary data.</text>
</comment>
<gene>
    <name evidence="4" type="ORF">IDH41_05720</name>
</gene>
<feature type="chain" id="PRO_5037518273" evidence="2">
    <location>
        <begin position="26"/>
        <end position="213"/>
    </location>
</feature>
<dbReference type="Gene3D" id="2.40.40.10">
    <property type="entry name" value="RlpA-like domain"/>
    <property type="match status" value="1"/>
</dbReference>
<sequence>MVKKSTLAAALVGLSVMMAAGTIEAATKTHTATDNDTLWKLSRQYGVSLDALLEANPKIDPLNVYGGLKIAIPSAANQTAIGQTEAAKTVAAKSEPTVMAANGKEHAYKKALTVKATAYTAAASENGGWAGLDYFGNKLKVGTVAVDPKMIPLGTKLYVTGYDYSGLPQGGMIATATDVGGSIKGNRIDIYVPDSASKAMSFGIQNVKIYILK</sequence>
<dbReference type="PROSITE" id="PS51782">
    <property type="entry name" value="LYSM"/>
    <property type="match status" value="1"/>
</dbReference>
<evidence type="ECO:0000313" key="5">
    <source>
        <dbReference type="Proteomes" id="UP000632125"/>
    </source>
</evidence>
<name>A0A927CH90_9BACL</name>
<dbReference type="Proteomes" id="UP000632125">
    <property type="component" value="Unassembled WGS sequence"/>
</dbReference>
<dbReference type="Pfam" id="PF01476">
    <property type="entry name" value="LysM"/>
    <property type="match status" value="1"/>
</dbReference>
<keyword evidence="1 2" id="KW-0732">Signal</keyword>
<dbReference type="InterPro" id="IPR018392">
    <property type="entry name" value="LysM"/>
</dbReference>
<dbReference type="AlphaFoldDB" id="A0A927CH90"/>
<dbReference type="PANTHER" id="PTHR39160">
    <property type="entry name" value="CELL WALL-BINDING PROTEIN YOCH"/>
    <property type="match status" value="1"/>
</dbReference>
<dbReference type="PANTHER" id="PTHR39160:SF4">
    <property type="entry name" value="RESUSCITATION-PROMOTING FACTOR RPFB"/>
    <property type="match status" value="1"/>
</dbReference>
<dbReference type="SUPFAM" id="SSF50685">
    <property type="entry name" value="Barwin-like endoglucanases"/>
    <property type="match status" value="1"/>
</dbReference>
<dbReference type="GO" id="GO:0019867">
    <property type="term" value="C:outer membrane"/>
    <property type="evidence" value="ECO:0007669"/>
    <property type="project" value="InterPro"/>
</dbReference>
<dbReference type="InterPro" id="IPR051933">
    <property type="entry name" value="Resuscitation_pf_RpfB"/>
</dbReference>
<dbReference type="SMART" id="SM00257">
    <property type="entry name" value="LysM"/>
    <property type="match status" value="1"/>
</dbReference>